<dbReference type="InterPro" id="IPR008772">
    <property type="entry name" value="Phosphonate_metab_PhnH"/>
</dbReference>
<name>A0A220VES6_9GAMM</name>
<evidence type="ECO:0000313" key="2">
    <source>
        <dbReference type="Proteomes" id="UP000242175"/>
    </source>
</evidence>
<organism evidence="1 2">
    <name type="scientific">Paraphotobacterium marinum</name>
    <dbReference type="NCBI Taxonomy" id="1755811"/>
    <lineage>
        <taxon>Bacteria</taxon>
        <taxon>Pseudomonadati</taxon>
        <taxon>Pseudomonadota</taxon>
        <taxon>Gammaproteobacteria</taxon>
        <taxon>Vibrionales</taxon>
        <taxon>Vibrionaceae</taxon>
        <taxon>Paraphotobacterium</taxon>
    </lineage>
</organism>
<keyword evidence="1" id="KW-0456">Lyase</keyword>
<dbReference type="InterPro" id="IPR038058">
    <property type="entry name" value="PhnH-like_sp"/>
</dbReference>
<dbReference type="AlphaFoldDB" id="A0A220VES6"/>
<dbReference type="Gene3D" id="3.40.50.11310">
    <property type="entry name" value="Bacterial phosphonate metabolism protein PhnH"/>
    <property type="match status" value="1"/>
</dbReference>
<dbReference type="EMBL" id="CP022355">
    <property type="protein sequence ID" value="ASK78726.1"/>
    <property type="molecule type" value="Genomic_DNA"/>
</dbReference>
<keyword evidence="2" id="KW-1185">Reference proteome</keyword>
<dbReference type="SUPFAM" id="SSF159709">
    <property type="entry name" value="PhnH-like"/>
    <property type="match status" value="1"/>
</dbReference>
<proteinExistence type="predicted"/>
<dbReference type="NCBIfam" id="TIGR03292">
    <property type="entry name" value="PhnH_redo"/>
    <property type="match status" value="1"/>
</dbReference>
<protein>
    <submittedName>
        <fullName evidence="1">Phosphonate C-P lyase system protein PhnH</fullName>
    </submittedName>
</protein>
<dbReference type="Pfam" id="PF05845">
    <property type="entry name" value="PhnH"/>
    <property type="match status" value="1"/>
</dbReference>
<gene>
    <name evidence="1" type="primary">phnH</name>
    <name evidence="1" type="ORF">CF386_06810</name>
</gene>
<dbReference type="GO" id="GO:0016829">
    <property type="term" value="F:lyase activity"/>
    <property type="evidence" value="ECO:0007669"/>
    <property type="project" value="UniProtKB-KW"/>
</dbReference>
<dbReference type="GO" id="GO:0019634">
    <property type="term" value="P:organic phosphonate metabolic process"/>
    <property type="evidence" value="ECO:0007669"/>
    <property type="project" value="InterPro"/>
</dbReference>
<accession>A0A220VES6</accession>
<reference evidence="1 2" key="1">
    <citation type="journal article" date="2016" name="Int. J. Syst. Evol. Microbiol.">
        <title>Paraphotobacterium marinum gen. nov., sp. nov., a member of the family Vibrionaceae, isolated from surface seawater.</title>
        <authorList>
            <person name="Huang Z."/>
            <person name="Dong C."/>
            <person name="Shao Z."/>
        </authorList>
    </citation>
    <scope>NUCLEOTIDE SEQUENCE [LARGE SCALE GENOMIC DNA]</scope>
    <source>
        <strain evidence="1 2">NSCS20N07D</strain>
    </source>
</reference>
<dbReference type="Proteomes" id="UP000242175">
    <property type="component" value="Chromosome large"/>
</dbReference>
<dbReference type="PIRSF" id="PIRSF020680">
    <property type="entry name" value="PhnH"/>
    <property type="match status" value="1"/>
</dbReference>
<dbReference type="KEGG" id="pmai:CF386_06810"/>
<sequence>MMKKILKSFDDEIHNSQDCFRKILKAMSEPGTKVKLNYIKGFGKSAAASTQILLTLSDHMTSIWFSEYFKKDTDLTNNISFYTNSKIVNNSKYSTFALIDGSEEQYFEGTLPFSVGSLEYPDQNTTVIVEVSSFSHGDSYFLKGPGIQSTKPLTISGLPKSLSSYLINRKNEDIFPMGIDFVFVCDEEVIAIPRTTLMERNTCM</sequence>
<evidence type="ECO:0000313" key="1">
    <source>
        <dbReference type="EMBL" id="ASK78726.1"/>
    </source>
</evidence>